<name>A0A8H3EB27_9AGAM</name>
<feature type="compositionally biased region" description="Pro residues" evidence="1">
    <location>
        <begin position="194"/>
        <end position="204"/>
    </location>
</feature>
<evidence type="ECO:0000313" key="3">
    <source>
        <dbReference type="EMBL" id="CAE7227336.1"/>
    </source>
</evidence>
<feature type="domain" description="AAA+ ATPase" evidence="2">
    <location>
        <begin position="515"/>
        <end position="642"/>
    </location>
</feature>
<comment type="caution">
    <text evidence="3">The sequence shown here is derived from an EMBL/GenBank/DDBJ whole genome shotgun (WGS) entry which is preliminary data.</text>
</comment>
<dbReference type="InterPro" id="IPR003593">
    <property type="entry name" value="AAA+_ATPase"/>
</dbReference>
<evidence type="ECO:0000256" key="1">
    <source>
        <dbReference type="SAM" id="MobiDB-lite"/>
    </source>
</evidence>
<dbReference type="PANTHER" id="PTHR46411:SF3">
    <property type="entry name" value="AAA+ ATPASE DOMAIN-CONTAINING PROTEIN"/>
    <property type="match status" value="1"/>
</dbReference>
<accession>A0A8H3EB27</accession>
<proteinExistence type="predicted"/>
<reference evidence="3" key="1">
    <citation type="submission" date="2021-01" db="EMBL/GenBank/DDBJ databases">
        <authorList>
            <person name="Kaushik A."/>
        </authorList>
    </citation>
    <scope>NUCLEOTIDE SEQUENCE</scope>
    <source>
        <strain evidence="3">AG5</strain>
    </source>
</reference>
<dbReference type="Proteomes" id="UP000663827">
    <property type="component" value="Unassembled WGS sequence"/>
</dbReference>
<feature type="region of interest" description="Disordered" evidence="1">
    <location>
        <begin position="1"/>
        <end position="23"/>
    </location>
</feature>
<dbReference type="CDD" id="cd19481">
    <property type="entry name" value="RecA-like_protease"/>
    <property type="match status" value="1"/>
</dbReference>
<dbReference type="InterPro" id="IPR027417">
    <property type="entry name" value="P-loop_NTPase"/>
</dbReference>
<dbReference type="PANTHER" id="PTHR46411">
    <property type="entry name" value="FAMILY ATPASE, PUTATIVE-RELATED"/>
    <property type="match status" value="1"/>
</dbReference>
<dbReference type="GO" id="GO:0016887">
    <property type="term" value="F:ATP hydrolysis activity"/>
    <property type="evidence" value="ECO:0007669"/>
    <property type="project" value="InterPro"/>
</dbReference>
<feature type="region of interest" description="Disordered" evidence="1">
    <location>
        <begin position="136"/>
        <end position="157"/>
    </location>
</feature>
<gene>
    <name evidence="3" type="ORF">RDB_LOCUS178180</name>
</gene>
<dbReference type="GO" id="GO:0005524">
    <property type="term" value="F:ATP binding"/>
    <property type="evidence" value="ECO:0007669"/>
    <property type="project" value="InterPro"/>
</dbReference>
<dbReference type="InterPro" id="IPR054289">
    <property type="entry name" value="DUF7025"/>
</dbReference>
<evidence type="ECO:0000259" key="2">
    <source>
        <dbReference type="SMART" id="SM00382"/>
    </source>
</evidence>
<dbReference type="InterPro" id="IPR003959">
    <property type="entry name" value="ATPase_AAA_core"/>
</dbReference>
<dbReference type="Pfam" id="PF22942">
    <property type="entry name" value="DUF7025"/>
    <property type="match status" value="1"/>
</dbReference>
<evidence type="ECO:0000313" key="4">
    <source>
        <dbReference type="Proteomes" id="UP000663827"/>
    </source>
</evidence>
<organism evidence="3 4">
    <name type="scientific">Rhizoctonia solani</name>
    <dbReference type="NCBI Taxonomy" id="456999"/>
    <lineage>
        <taxon>Eukaryota</taxon>
        <taxon>Fungi</taxon>
        <taxon>Dikarya</taxon>
        <taxon>Basidiomycota</taxon>
        <taxon>Agaricomycotina</taxon>
        <taxon>Agaricomycetes</taxon>
        <taxon>Cantharellales</taxon>
        <taxon>Ceratobasidiaceae</taxon>
        <taxon>Rhizoctonia</taxon>
    </lineage>
</organism>
<dbReference type="SUPFAM" id="SSF52540">
    <property type="entry name" value="P-loop containing nucleoside triphosphate hydrolases"/>
    <property type="match status" value="1"/>
</dbReference>
<dbReference type="EMBL" id="CAJNJQ010006351">
    <property type="protein sequence ID" value="CAE7227336.1"/>
    <property type="molecule type" value="Genomic_DNA"/>
</dbReference>
<dbReference type="AlphaFoldDB" id="A0A8H3EB27"/>
<protein>
    <recommendedName>
        <fullName evidence="2">AAA+ ATPase domain-containing protein</fullName>
    </recommendedName>
</protein>
<dbReference type="Pfam" id="PF00004">
    <property type="entry name" value="AAA"/>
    <property type="match status" value="1"/>
</dbReference>
<sequence>MRRARYPYSPPPPGAYPTSNNDDSEDINPKAYFASFDQIWDRYAFGNWVTIHLKPLENKREYSSRLIFKAYKRVYGPLGPSIDDHTWVELISDELVKFLRSQHTLKGVDGLTQSPPGVDARDLFLRLDTLKALAVEPTLEPEDDEPVQEEHQSDSLELSLPPPIVPATSEPVPPIPADPGEAAAFPNNPAHMPAYPPYPPFPPRPPRPPLPVDTRPPLTVPEQLWILLDFIESHFKETVEELERLKSDGYMSYKLMWAICAPGHIVEAKDHATEYPVGMRVESWGYGNEGTKFTMQGAMYSWDGKVFKQEVVPVEIGFFKGLMKMDQIPIKILTDQTKRDLIERGRIYQKYAGIHYLKYDAFITLITDRSVVKLPASGRVIIDADGYSRYNLNTPGGYQSTTWNAFGVPQMPPPLPPYYSPEQQHRIPHEEYKNDTPLPDEIICLTPPTHRGWSFAAKAWGNILVSSLSEITFDELAFDQLVLKPEYKKMIKALVETHSGSGDGLAKDLVSGKGGGMVMVLHGKPGTGKTLTAEAVSEHLKCPLYIVSSGELGTEASRLEKQLHDILEMTAAWKAVVLIDEADVFLEARNTFDLMRNGLVSVFLRVLEYHTGVLILTTNRIRTFDKAFVSRFSIAIHYPDLDQASRLLIWKEFLGRAGVAVGDKGAAPSTKPSYITHDELVSLTKKSFNGRVIKQIVRGAQALSIADKEPLGMSHILAVLGITEQFEADWKELEFTDDIPGIAGERQGDSMYA</sequence>
<dbReference type="Gene3D" id="3.40.50.300">
    <property type="entry name" value="P-loop containing nucleotide triphosphate hydrolases"/>
    <property type="match status" value="1"/>
</dbReference>
<feature type="region of interest" description="Disordered" evidence="1">
    <location>
        <begin position="177"/>
        <end position="204"/>
    </location>
</feature>
<dbReference type="SMART" id="SM00382">
    <property type="entry name" value="AAA"/>
    <property type="match status" value="1"/>
</dbReference>